<reference evidence="6" key="2">
    <citation type="submission" date="2021-04" db="EMBL/GenBank/DDBJ databases">
        <authorList>
            <person name="Gilroy R."/>
        </authorList>
    </citation>
    <scope>NUCLEOTIDE SEQUENCE</scope>
    <source>
        <strain evidence="6">ChiGjej3B3-11674</strain>
    </source>
</reference>
<dbReference type="Gene3D" id="2.60.120.200">
    <property type="match status" value="1"/>
</dbReference>
<keyword evidence="1" id="KW-0378">Hydrolase</keyword>
<feature type="domain" description="F5/8 type C" evidence="5">
    <location>
        <begin position="797"/>
        <end position="940"/>
    </location>
</feature>
<keyword evidence="4" id="KW-0732">Signal</keyword>
<dbReference type="AlphaFoldDB" id="A0A9D2R5V6"/>
<dbReference type="PROSITE" id="PS50022">
    <property type="entry name" value="FA58C_3"/>
    <property type="match status" value="1"/>
</dbReference>
<dbReference type="Pfam" id="PF00149">
    <property type="entry name" value="Metallophos"/>
    <property type="match status" value="1"/>
</dbReference>
<feature type="compositionally biased region" description="Gly residues" evidence="2">
    <location>
        <begin position="1129"/>
        <end position="1139"/>
    </location>
</feature>
<evidence type="ECO:0000256" key="1">
    <source>
        <dbReference type="ARBA" id="ARBA00023295"/>
    </source>
</evidence>
<evidence type="ECO:0000259" key="5">
    <source>
        <dbReference type="PROSITE" id="PS50022"/>
    </source>
</evidence>
<feature type="region of interest" description="Disordered" evidence="2">
    <location>
        <begin position="1116"/>
        <end position="1158"/>
    </location>
</feature>
<evidence type="ECO:0000256" key="4">
    <source>
        <dbReference type="SAM" id="SignalP"/>
    </source>
</evidence>
<keyword evidence="3" id="KW-1133">Transmembrane helix</keyword>
<dbReference type="SUPFAM" id="SSF49899">
    <property type="entry name" value="Concanavalin A-like lectins/glucanases"/>
    <property type="match status" value="1"/>
</dbReference>
<dbReference type="EMBL" id="DWUV01000113">
    <property type="protein sequence ID" value="HJD34083.1"/>
    <property type="molecule type" value="Genomic_DNA"/>
</dbReference>
<dbReference type="Gene3D" id="2.60.120.260">
    <property type="entry name" value="Galactose-binding domain-like"/>
    <property type="match status" value="1"/>
</dbReference>
<protein>
    <submittedName>
        <fullName evidence="6">Discoidin domain-containing protein</fullName>
    </submittedName>
</protein>
<evidence type="ECO:0000256" key="2">
    <source>
        <dbReference type="SAM" id="MobiDB-lite"/>
    </source>
</evidence>
<dbReference type="Gene3D" id="3.60.21.10">
    <property type="match status" value="1"/>
</dbReference>
<reference evidence="6" key="1">
    <citation type="journal article" date="2021" name="PeerJ">
        <title>Extensive microbial diversity within the chicken gut microbiome revealed by metagenomics and culture.</title>
        <authorList>
            <person name="Gilroy R."/>
            <person name="Ravi A."/>
            <person name="Getino M."/>
            <person name="Pursley I."/>
            <person name="Horton D.L."/>
            <person name="Alikhan N.F."/>
            <person name="Baker D."/>
            <person name="Gharbi K."/>
            <person name="Hall N."/>
            <person name="Watson M."/>
            <person name="Adriaenssens E.M."/>
            <person name="Foster-Nyarko E."/>
            <person name="Jarju S."/>
            <person name="Secka A."/>
            <person name="Antonio M."/>
            <person name="Oren A."/>
            <person name="Chaudhuri R.R."/>
            <person name="La Ragione R."/>
            <person name="Hildebrand F."/>
            <person name="Pallen M.J."/>
        </authorList>
    </citation>
    <scope>NUCLEOTIDE SEQUENCE</scope>
    <source>
        <strain evidence="6">ChiGjej3B3-11674</strain>
    </source>
</reference>
<dbReference type="Proteomes" id="UP000823897">
    <property type="component" value="Unassembled WGS sequence"/>
</dbReference>
<gene>
    <name evidence="6" type="ORF">H9911_06020</name>
</gene>
<name>A0A9D2R5V6_9FIRM</name>
<dbReference type="InterPro" id="IPR013320">
    <property type="entry name" value="ConA-like_dom_sf"/>
</dbReference>
<evidence type="ECO:0000313" key="7">
    <source>
        <dbReference type="Proteomes" id="UP000823897"/>
    </source>
</evidence>
<keyword evidence="3" id="KW-0472">Membrane</keyword>
<feature type="transmembrane region" description="Helical" evidence="3">
    <location>
        <begin position="1165"/>
        <end position="1186"/>
    </location>
</feature>
<organism evidence="6 7">
    <name type="scientific">Candidatus Mediterraneibacter tabaqchaliae</name>
    <dbReference type="NCBI Taxonomy" id="2838689"/>
    <lineage>
        <taxon>Bacteria</taxon>
        <taxon>Bacillati</taxon>
        <taxon>Bacillota</taxon>
        <taxon>Clostridia</taxon>
        <taxon>Lachnospirales</taxon>
        <taxon>Lachnospiraceae</taxon>
        <taxon>Mediterraneibacter</taxon>
    </lineage>
</organism>
<accession>A0A9D2R5V6</accession>
<sequence>MKKRRLILFLLAAGMVISGLPYRNLQAAEKEEPVALTQEMVDEANEQYNDNEDALLEFVSMSDTHVASYESKKWAFQNIEDWSEEIGFHADTVLVDGDVEANEREEQPGNSVRFYTAVEQLMEETFGDLPIQFSTGNHDIQSNMEAVFDENGWDGIWHYKSKTGEAYNNYHLQINGFDFITLDYRNGSRYRQFLQDTLEEIKSRADYDDGKPIFIQIHSGVNGTTTGSYQDCGNTSTYLQGTLADWPQAIVMTAHSHYSSEVEDGIYQKNFTVVNNGSMDYVEVDDSRTVENEVVNWVQGNLEDGHYELTCNYITVMKDGTTVIRRFDVTNKRWMGVPWVIDTEEGKEGFRYTSGKRSTTAPWFEEDAEISVENVGEMTADLVFDQAVDDQLTEYYRVTVRNFLTNEDAVFKVLPENYDYAGNSSYEVPKGFTGSFDAYSRYYLRPYPEQMKFYLSDLQPNTRYRIIVQAFDSFDNASLVKDVVFKTEGETVELPNVLPETVEDGKFLDMSFDDSSLTDSEGQITATAAGNISYEEGMDGTGLHIPSTRGAYVDLGGDERMNGDSTFTMNFWINARSTSGDAAVISNKNWGSGGNPGWYVGFRLSNLSSIGVNVSDGSRRIDFDGSAGFQDNWKMVTIMFDREENVSRIFIDGNESMYYDLSSITGSMATDYSVKIGSDGTGNYGSRAEFTLDSLQMWDRALTDEEILAIYGTAVYEEDTTDYAEKLQELIEQAEALLAEYEAGAEGVYYNEETAVRLKEQAEAAKGAQTTEEQQIFCGELSYLIEKMEMERQWTTVDKSGFTVAECDSWHGDHVEGDYGTSRLYAPEKAIDSNNSTAWHTSWTAGEDGTALYKFPHSIIIDMQESYSISGIERVGRGERDYIKDFTVEAADDLETLTSEDGVGEEGKASGTFDDTEDAFHSFGKALKGRYIKVTIHDTWLMQDAGNEGKQWAYTAEINFTGHKVSDEKTVTAATDSNGTVSPETMTVLAGEEAVLAVVPEQGYQIQSVKVTGASGEKEYILDGTTLTIPGVQEDLTVSVSFEKEQAVTPDPVDKSKLDQAIADAMYILENRENYQADTLEGLEAALENAQAAAQDPDADQAAVDQAAALLEKEIQEVRPVESDPPVPGGGGSQGGDSQNGGENMSGQNGSGSGQAVKTGDSVNLAAAVLAVSGCLLAFGAALAVIRRRKVR</sequence>
<keyword evidence="3" id="KW-0812">Transmembrane</keyword>
<dbReference type="InterPro" id="IPR008979">
    <property type="entry name" value="Galactose-bd-like_sf"/>
</dbReference>
<dbReference type="Pfam" id="PF00754">
    <property type="entry name" value="F5_F8_type_C"/>
    <property type="match status" value="1"/>
</dbReference>
<feature type="signal peptide" evidence="4">
    <location>
        <begin position="1"/>
        <end position="27"/>
    </location>
</feature>
<dbReference type="GO" id="GO:0016798">
    <property type="term" value="F:hydrolase activity, acting on glycosyl bonds"/>
    <property type="evidence" value="ECO:0007669"/>
    <property type="project" value="UniProtKB-KW"/>
</dbReference>
<feature type="chain" id="PRO_5039063996" evidence="4">
    <location>
        <begin position="28"/>
        <end position="1192"/>
    </location>
</feature>
<proteinExistence type="predicted"/>
<dbReference type="InterPro" id="IPR029052">
    <property type="entry name" value="Metallo-depent_PP-like"/>
</dbReference>
<dbReference type="Pfam" id="PF13385">
    <property type="entry name" value="Laminin_G_3"/>
    <property type="match status" value="1"/>
</dbReference>
<dbReference type="InterPro" id="IPR004843">
    <property type="entry name" value="Calcineurin-like_PHP"/>
</dbReference>
<dbReference type="InterPro" id="IPR000421">
    <property type="entry name" value="FA58C"/>
</dbReference>
<dbReference type="SUPFAM" id="SSF56300">
    <property type="entry name" value="Metallo-dependent phosphatases"/>
    <property type="match status" value="1"/>
</dbReference>
<comment type="caution">
    <text evidence="6">The sequence shown here is derived from an EMBL/GenBank/DDBJ whole genome shotgun (WGS) entry which is preliminary data.</text>
</comment>
<evidence type="ECO:0000256" key="3">
    <source>
        <dbReference type="SAM" id="Phobius"/>
    </source>
</evidence>
<keyword evidence="1" id="KW-0326">Glycosidase</keyword>
<dbReference type="SUPFAM" id="SSF49785">
    <property type="entry name" value="Galactose-binding domain-like"/>
    <property type="match status" value="1"/>
</dbReference>
<evidence type="ECO:0000313" key="6">
    <source>
        <dbReference type="EMBL" id="HJD34083.1"/>
    </source>
</evidence>
<dbReference type="Gene3D" id="1.20.1270.90">
    <property type="entry name" value="AF1782-like"/>
    <property type="match status" value="1"/>
</dbReference>